<gene>
    <name evidence="2" type="ORF">BLNAU_20139</name>
</gene>
<name>A0ABQ9WZK9_9EUKA</name>
<feature type="signal peptide" evidence="1">
    <location>
        <begin position="1"/>
        <end position="16"/>
    </location>
</feature>
<evidence type="ECO:0000256" key="1">
    <source>
        <dbReference type="SAM" id="SignalP"/>
    </source>
</evidence>
<keyword evidence="1" id="KW-0732">Signal</keyword>
<reference evidence="2 3" key="1">
    <citation type="journal article" date="2022" name="bioRxiv">
        <title>Genomics of Preaxostyla Flagellates Illuminates Evolutionary Transitions and the Path Towards Mitochondrial Loss.</title>
        <authorList>
            <person name="Novak L.V.F."/>
            <person name="Treitli S.C."/>
            <person name="Pyrih J."/>
            <person name="Halakuc P."/>
            <person name="Pipaliya S.V."/>
            <person name="Vacek V."/>
            <person name="Brzon O."/>
            <person name="Soukal P."/>
            <person name="Eme L."/>
            <person name="Dacks J.B."/>
            <person name="Karnkowska A."/>
            <person name="Elias M."/>
            <person name="Hampl V."/>
        </authorList>
    </citation>
    <scope>NUCLEOTIDE SEQUENCE [LARGE SCALE GENOMIC DNA]</scope>
    <source>
        <strain evidence="2">NAU3</strain>
        <tissue evidence="2">Gut</tissue>
    </source>
</reference>
<evidence type="ECO:0000313" key="3">
    <source>
        <dbReference type="Proteomes" id="UP001281761"/>
    </source>
</evidence>
<evidence type="ECO:0008006" key="4">
    <source>
        <dbReference type="Google" id="ProtNLM"/>
    </source>
</evidence>
<dbReference type="EMBL" id="JARBJD010000278">
    <property type="protein sequence ID" value="KAK2944963.1"/>
    <property type="molecule type" value="Genomic_DNA"/>
</dbReference>
<keyword evidence="3" id="KW-1185">Reference proteome</keyword>
<accession>A0ABQ9WZK9</accession>
<dbReference type="Proteomes" id="UP001281761">
    <property type="component" value="Unassembled WGS sequence"/>
</dbReference>
<proteinExistence type="predicted"/>
<comment type="caution">
    <text evidence="2">The sequence shown here is derived from an EMBL/GenBank/DDBJ whole genome shotgun (WGS) entry which is preliminary data.</text>
</comment>
<evidence type="ECO:0000313" key="2">
    <source>
        <dbReference type="EMBL" id="KAK2944963.1"/>
    </source>
</evidence>
<sequence>MLLLLVLRFVCGSERARQLRMKKQKDCGWDEPTQTPSEFAHHRSLVKLIVALWRHHIGPAESSHSSIVGEDLLPHSECFLAPSSTQQNTVCMSHPQLSTTSFDHTTSISVTDLLRLDETFEDGN</sequence>
<organism evidence="2 3">
    <name type="scientific">Blattamonas nauphoetae</name>
    <dbReference type="NCBI Taxonomy" id="2049346"/>
    <lineage>
        <taxon>Eukaryota</taxon>
        <taxon>Metamonada</taxon>
        <taxon>Preaxostyla</taxon>
        <taxon>Oxymonadida</taxon>
        <taxon>Blattamonas</taxon>
    </lineage>
</organism>
<protein>
    <recommendedName>
        <fullName evidence="4">Secreted protein</fullName>
    </recommendedName>
</protein>
<feature type="chain" id="PRO_5046971731" description="Secreted protein" evidence="1">
    <location>
        <begin position="17"/>
        <end position="124"/>
    </location>
</feature>